<organism evidence="2 3">
    <name type="scientific">Hyaloscypha hepaticicola</name>
    <dbReference type="NCBI Taxonomy" id="2082293"/>
    <lineage>
        <taxon>Eukaryota</taxon>
        <taxon>Fungi</taxon>
        <taxon>Dikarya</taxon>
        <taxon>Ascomycota</taxon>
        <taxon>Pezizomycotina</taxon>
        <taxon>Leotiomycetes</taxon>
        <taxon>Helotiales</taxon>
        <taxon>Hyaloscyphaceae</taxon>
        <taxon>Hyaloscypha</taxon>
    </lineage>
</organism>
<evidence type="ECO:0000256" key="1">
    <source>
        <dbReference type="SAM" id="MobiDB-lite"/>
    </source>
</evidence>
<dbReference type="OrthoDB" id="10443557at2759"/>
<evidence type="ECO:0000313" key="3">
    <source>
        <dbReference type="Proteomes" id="UP000235672"/>
    </source>
</evidence>
<protein>
    <submittedName>
        <fullName evidence="2">Uncharacterized protein</fullName>
    </submittedName>
</protein>
<accession>A0A2J6PYQ6</accession>
<gene>
    <name evidence="2" type="ORF">NA56DRAFT_214792</name>
</gene>
<dbReference type="AlphaFoldDB" id="A0A2J6PYQ6"/>
<feature type="region of interest" description="Disordered" evidence="1">
    <location>
        <begin position="236"/>
        <end position="264"/>
    </location>
</feature>
<sequence length="319" mass="36723">MVYPQFTPWEDDQDELSLEILSQIDWKQCPFFTEDTVPDGRWGTNAAGNKYLAGYDDSFYYFNTDGSVYGRNAPPDPTTPKKIGSSLYISPVNSRHYTPSSQEQKQEGGKYFIGFDWKTDERKYYWDDGKGIIIRTLKKNLEFSPELERHDVRTYRNKAGVERAVIVDEDCNYLGENKVILEELKEVPDEEPSLMLTEKILHLPSTVRIEESVPNEVEVKPEIVIKMEEDMLQEVDTPSFSQTEENKREEFEESVPDDGLSNVDDLRRIDHPSIALILEILVSKSDSQPRSSRIMHQAPASSLPFRVTKASLQKRVSKK</sequence>
<proteinExistence type="predicted"/>
<keyword evidence="3" id="KW-1185">Reference proteome</keyword>
<evidence type="ECO:0000313" key="2">
    <source>
        <dbReference type="EMBL" id="PMD19094.1"/>
    </source>
</evidence>
<dbReference type="EMBL" id="KZ613491">
    <property type="protein sequence ID" value="PMD19094.1"/>
    <property type="molecule type" value="Genomic_DNA"/>
</dbReference>
<reference evidence="2 3" key="1">
    <citation type="submission" date="2016-05" db="EMBL/GenBank/DDBJ databases">
        <title>A degradative enzymes factory behind the ericoid mycorrhizal symbiosis.</title>
        <authorList>
            <consortium name="DOE Joint Genome Institute"/>
            <person name="Martino E."/>
            <person name="Morin E."/>
            <person name="Grelet G."/>
            <person name="Kuo A."/>
            <person name="Kohler A."/>
            <person name="Daghino S."/>
            <person name="Barry K."/>
            <person name="Choi C."/>
            <person name="Cichocki N."/>
            <person name="Clum A."/>
            <person name="Copeland A."/>
            <person name="Hainaut M."/>
            <person name="Haridas S."/>
            <person name="Labutti K."/>
            <person name="Lindquist E."/>
            <person name="Lipzen A."/>
            <person name="Khouja H.-R."/>
            <person name="Murat C."/>
            <person name="Ohm R."/>
            <person name="Olson A."/>
            <person name="Spatafora J."/>
            <person name="Veneault-Fourrey C."/>
            <person name="Henrissat B."/>
            <person name="Grigoriev I."/>
            <person name="Martin F."/>
            <person name="Perotto S."/>
        </authorList>
    </citation>
    <scope>NUCLEOTIDE SEQUENCE [LARGE SCALE GENOMIC DNA]</scope>
    <source>
        <strain evidence="2 3">UAMH 7357</strain>
    </source>
</reference>
<name>A0A2J6PYQ6_9HELO</name>
<dbReference type="Proteomes" id="UP000235672">
    <property type="component" value="Unassembled WGS sequence"/>
</dbReference>